<comment type="caution">
    <text evidence="2">The sequence shown here is derived from an EMBL/GenBank/DDBJ whole genome shotgun (WGS) entry which is preliminary data.</text>
</comment>
<keyword evidence="1" id="KW-0812">Transmembrane</keyword>
<organism evidence="2 3">
    <name type="scientific">Photobacterium arenosum</name>
    <dbReference type="NCBI Taxonomy" id="2774143"/>
    <lineage>
        <taxon>Bacteria</taxon>
        <taxon>Pseudomonadati</taxon>
        <taxon>Pseudomonadota</taxon>
        <taxon>Gammaproteobacteria</taxon>
        <taxon>Vibrionales</taxon>
        <taxon>Vibrionaceae</taxon>
        <taxon>Photobacterium</taxon>
    </lineage>
</organism>
<sequence>MNQHNSNKLTLVHIDKDHPLREKTESYVASLFLLVLNISTICHLMGLGMSIIRNIAELAELHGGTISLEP</sequence>
<reference evidence="2 3" key="1">
    <citation type="submission" date="2020-09" db="EMBL/GenBank/DDBJ databases">
        <title>Photobacterium sp. CAU 1568 isolated from sand of Sido Beach.</title>
        <authorList>
            <person name="Kim W."/>
        </authorList>
    </citation>
    <scope>NUCLEOTIDE SEQUENCE [LARGE SCALE GENOMIC DNA]</scope>
    <source>
        <strain evidence="2 3">CAU 1568</strain>
    </source>
</reference>
<name>A0ABR9BHF7_9GAMM</name>
<accession>A0ABR9BHF7</accession>
<keyword evidence="1" id="KW-1133">Transmembrane helix</keyword>
<proteinExistence type="predicted"/>
<dbReference type="RefSeq" id="WP_192014805.1">
    <property type="nucleotide sequence ID" value="NZ_JACYTP010000002.1"/>
</dbReference>
<gene>
    <name evidence="2" type="ORF">IFO68_04675</name>
</gene>
<keyword evidence="1" id="KW-0472">Membrane</keyword>
<dbReference type="Proteomes" id="UP000649768">
    <property type="component" value="Unassembled WGS sequence"/>
</dbReference>
<keyword evidence="3" id="KW-1185">Reference proteome</keyword>
<feature type="transmembrane region" description="Helical" evidence="1">
    <location>
        <begin position="27"/>
        <end position="47"/>
    </location>
</feature>
<evidence type="ECO:0000313" key="3">
    <source>
        <dbReference type="Proteomes" id="UP000649768"/>
    </source>
</evidence>
<evidence type="ECO:0000256" key="1">
    <source>
        <dbReference type="SAM" id="Phobius"/>
    </source>
</evidence>
<dbReference type="EMBL" id="JACYTP010000002">
    <property type="protein sequence ID" value="MBD8511979.1"/>
    <property type="molecule type" value="Genomic_DNA"/>
</dbReference>
<evidence type="ECO:0000313" key="2">
    <source>
        <dbReference type="EMBL" id="MBD8511979.1"/>
    </source>
</evidence>
<protein>
    <submittedName>
        <fullName evidence="2">Uncharacterized protein</fullName>
    </submittedName>
</protein>